<evidence type="ECO:0000313" key="5">
    <source>
        <dbReference type="Proteomes" id="UP000601435"/>
    </source>
</evidence>
<feature type="region of interest" description="Disordered" evidence="1">
    <location>
        <begin position="850"/>
        <end position="894"/>
    </location>
</feature>
<keyword evidence="3" id="KW-0732">Signal</keyword>
<gene>
    <name evidence="4" type="ORF">SNEC2469_LOCUS4882</name>
</gene>
<keyword evidence="2" id="KW-0472">Membrane</keyword>
<evidence type="ECO:0000256" key="3">
    <source>
        <dbReference type="SAM" id="SignalP"/>
    </source>
</evidence>
<dbReference type="EMBL" id="CAJNJA010009475">
    <property type="protein sequence ID" value="CAE7247207.1"/>
    <property type="molecule type" value="Genomic_DNA"/>
</dbReference>
<feature type="region of interest" description="Disordered" evidence="1">
    <location>
        <begin position="951"/>
        <end position="989"/>
    </location>
</feature>
<keyword evidence="2" id="KW-1133">Transmembrane helix</keyword>
<sequence>MARLAVLTVCLFSEAVAHSPQGSNGERMRGSRRLWDIAAREKHIWGRCDRWDAKVSGCELNSEYKCSDRISQGPEQYDMEIVLGNLTPSRPDHPVHLAWWAPQKSQTAWNPHDSLEGCAVYRDMNEAYPDFTDPNFNGGNLVVSETGRVTIRVQNPATYFVTHWISVPHIHLRLCSNDTFAHKTQDAIIFVRNGAELVAGEAGSSLQIVSVKNYTWAERPGTGNVSDTGIAGILVWRREGTTTTLAPGQIQQLVEDTMDRMNLDALEFSPIYQCFENDQLYDHFTADCTTSCGGGAEVAHGQCVRPERFSESSVVGIWQLMGTCNEACWSQWKNVTLHDARLALADLLDVPFQEITRVSMTFHASAGRRLSTDKLATFQIMVTTKRLPKNDINTLMRTFLADSAVAADVMNFPVSEVTMTNMNDRGEWSNVETAPRFLLFCSVTVERHAAEATNSEPLCLGCFTAKSVDDEVQLPRTPSSASVPKDEVILSPKDDASCFPEFLTGQWKQTLSDCSTVPSEPTPECQRSTTMLTDMTPMVSEYFPYTSSPSPVEQPIRPAPVLPEIVPALQLQHLPSRSSPGSPTHHDQSATSGESSPVCRKRELFKKMGKRVTAKLTTQFKNLIRRSSSLHAASRHIPSELGLPSDPPLLTHRIPQATVSKIWETMQRPSHCPLLQFLSQVGGCHDFHTSLWEDCRDVAAAKIRKCCYMAPIPDDIPNFARRLLNIPSQISTCSVWRLFYTPEEMWFVQHSYTGDVLYGDRFKVQCTVRFTQEPDAKIVTVEQWVEIAWDKPLPFTHAMVRCFIESKAHADGRALGGDLVRCIKEAVEALELQEQVAADEARAAHEEDAEEVVGQSGVSAEEPRFQSSGDRTDVIDDRTDPYQGAYDEKEPRNNWQTIGGIPTGDLPVGVIVGVAIAVIFAGFGFGFFILYRRRRAITEIASGERHVTAAGTIIGSGGPAPGKTVDDPTVPQKPGPTQEDLNQKAEAPW</sequence>
<protein>
    <submittedName>
        <fullName evidence="4">Uncharacterized protein</fullName>
    </submittedName>
</protein>
<comment type="caution">
    <text evidence="4">The sequence shown here is derived from an EMBL/GenBank/DDBJ whole genome shotgun (WGS) entry which is preliminary data.</text>
</comment>
<feature type="chain" id="PRO_5032790243" evidence="3">
    <location>
        <begin position="18"/>
        <end position="989"/>
    </location>
</feature>
<dbReference type="OrthoDB" id="417233at2759"/>
<accession>A0A812LIH0</accession>
<feature type="transmembrane region" description="Helical" evidence="2">
    <location>
        <begin position="906"/>
        <end position="931"/>
    </location>
</feature>
<evidence type="ECO:0000313" key="4">
    <source>
        <dbReference type="EMBL" id="CAE7247207.1"/>
    </source>
</evidence>
<feature type="region of interest" description="Disordered" evidence="1">
    <location>
        <begin position="574"/>
        <end position="599"/>
    </location>
</feature>
<dbReference type="AlphaFoldDB" id="A0A812LIH0"/>
<feature type="compositionally biased region" description="Basic and acidic residues" evidence="1">
    <location>
        <begin position="870"/>
        <end position="892"/>
    </location>
</feature>
<evidence type="ECO:0000256" key="2">
    <source>
        <dbReference type="SAM" id="Phobius"/>
    </source>
</evidence>
<evidence type="ECO:0000256" key="1">
    <source>
        <dbReference type="SAM" id="MobiDB-lite"/>
    </source>
</evidence>
<name>A0A812LIH0_9DINO</name>
<proteinExistence type="predicted"/>
<reference evidence="4" key="1">
    <citation type="submission" date="2021-02" db="EMBL/GenBank/DDBJ databases">
        <authorList>
            <person name="Dougan E. K."/>
            <person name="Rhodes N."/>
            <person name="Thang M."/>
            <person name="Chan C."/>
        </authorList>
    </citation>
    <scope>NUCLEOTIDE SEQUENCE</scope>
</reference>
<feature type="signal peptide" evidence="3">
    <location>
        <begin position="1"/>
        <end position="17"/>
    </location>
</feature>
<keyword evidence="5" id="KW-1185">Reference proteome</keyword>
<keyword evidence="2" id="KW-0812">Transmembrane</keyword>
<organism evidence="4 5">
    <name type="scientific">Symbiodinium necroappetens</name>
    <dbReference type="NCBI Taxonomy" id="1628268"/>
    <lineage>
        <taxon>Eukaryota</taxon>
        <taxon>Sar</taxon>
        <taxon>Alveolata</taxon>
        <taxon>Dinophyceae</taxon>
        <taxon>Suessiales</taxon>
        <taxon>Symbiodiniaceae</taxon>
        <taxon>Symbiodinium</taxon>
    </lineage>
</organism>
<dbReference type="Proteomes" id="UP000601435">
    <property type="component" value="Unassembled WGS sequence"/>
</dbReference>